<dbReference type="AlphaFoldDB" id="A0A0F9IS77"/>
<evidence type="ECO:0000313" key="1">
    <source>
        <dbReference type="EMBL" id="KKM22759.1"/>
    </source>
</evidence>
<organism evidence="1">
    <name type="scientific">marine sediment metagenome</name>
    <dbReference type="NCBI Taxonomy" id="412755"/>
    <lineage>
        <taxon>unclassified sequences</taxon>
        <taxon>metagenomes</taxon>
        <taxon>ecological metagenomes</taxon>
    </lineage>
</organism>
<dbReference type="EMBL" id="LAZR01013264">
    <property type="protein sequence ID" value="KKM22759.1"/>
    <property type="molecule type" value="Genomic_DNA"/>
</dbReference>
<name>A0A0F9IS77_9ZZZZ</name>
<comment type="caution">
    <text evidence="1">The sequence shown here is derived from an EMBL/GenBank/DDBJ whole genome shotgun (WGS) entry which is preliminary data.</text>
</comment>
<protein>
    <submittedName>
        <fullName evidence="1">Uncharacterized protein</fullName>
    </submittedName>
</protein>
<accession>A0A0F9IS77</accession>
<sequence>MGHFSNGTVGMLYQEQWCERCLNDLDLDCAVWLAHLIYNSEECNKVDSILHLLIPLKNGIENQQCKMFREMPHE</sequence>
<reference evidence="1" key="1">
    <citation type="journal article" date="2015" name="Nature">
        <title>Complex archaea that bridge the gap between prokaryotes and eukaryotes.</title>
        <authorList>
            <person name="Spang A."/>
            <person name="Saw J.H."/>
            <person name="Jorgensen S.L."/>
            <person name="Zaremba-Niedzwiedzka K."/>
            <person name="Martijn J."/>
            <person name="Lind A.E."/>
            <person name="van Eijk R."/>
            <person name="Schleper C."/>
            <person name="Guy L."/>
            <person name="Ettema T.J."/>
        </authorList>
    </citation>
    <scope>NUCLEOTIDE SEQUENCE</scope>
</reference>
<proteinExistence type="predicted"/>
<gene>
    <name evidence="1" type="ORF">LCGC14_1621980</name>
</gene>